<accession>A0AAQ3XBE4</accession>
<evidence type="ECO:0000313" key="2">
    <source>
        <dbReference type="EMBL" id="WVZ92095.1"/>
    </source>
</evidence>
<evidence type="ECO:0000313" key="3">
    <source>
        <dbReference type="Proteomes" id="UP001341281"/>
    </source>
</evidence>
<reference evidence="2 3" key="1">
    <citation type="submission" date="2024-02" db="EMBL/GenBank/DDBJ databases">
        <title>High-quality chromosome-scale genome assembly of Pensacola bahiagrass (Paspalum notatum Flugge var. saurae).</title>
        <authorList>
            <person name="Vega J.M."/>
            <person name="Podio M."/>
            <person name="Orjuela J."/>
            <person name="Siena L.A."/>
            <person name="Pessino S.C."/>
            <person name="Combes M.C."/>
            <person name="Mariac C."/>
            <person name="Albertini E."/>
            <person name="Pupilli F."/>
            <person name="Ortiz J.P.A."/>
            <person name="Leblanc O."/>
        </authorList>
    </citation>
    <scope>NUCLEOTIDE SEQUENCE [LARGE SCALE GENOMIC DNA]</scope>
    <source>
        <strain evidence="2">R1</strain>
        <tissue evidence="2">Leaf</tissue>
    </source>
</reference>
<dbReference type="AlphaFoldDB" id="A0AAQ3XBE4"/>
<organism evidence="2 3">
    <name type="scientific">Paspalum notatum var. saurae</name>
    <dbReference type="NCBI Taxonomy" id="547442"/>
    <lineage>
        <taxon>Eukaryota</taxon>
        <taxon>Viridiplantae</taxon>
        <taxon>Streptophyta</taxon>
        <taxon>Embryophyta</taxon>
        <taxon>Tracheophyta</taxon>
        <taxon>Spermatophyta</taxon>
        <taxon>Magnoliopsida</taxon>
        <taxon>Liliopsida</taxon>
        <taxon>Poales</taxon>
        <taxon>Poaceae</taxon>
        <taxon>PACMAD clade</taxon>
        <taxon>Panicoideae</taxon>
        <taxon>Andropogonodae</taxon>
        <taxon>Paspaleae</taxon>
        <taxon>Paspalinae</taxon>
        <taxon>Paspalum</taxon>
    </lineage>
</organism>
<sequence>MTSRTTSSPGTTGTRTEAGATLKDACGGVYFFAATLIVMFVLFA</sequence>
<keyword evidence="3" id="KW-1185">Reference proteome</keyword>
<evidence type="ECO:0000256" key="1">
    <source>
        <dbReference type="SAM" id="Phobius"/>
    </source>
</evidence>
<name>A0AAQ3XBE4_PASNO</name>
<keyword evidence="1" id="KW-1133">Transmembrane helix</keyword>
<dbReference type="Proteomes" id="UP001341281">
    <property type="component" value="Chromosome 09"/>
</dbReference>
<keyword evidence="1" id="KW-0812">Transmembrane</keyword>
<keyword evidence="1" id="KW-0472">Membrane</keyword>
<feature type="transmembrane region" description="Helical" evidence="1">
    <location>
        <begin position="25"/>
        <end position="43"/>
    </location>
</feature>
<protein>
    <submittedName>
        <fullName evidence="2">Uncharacterized protein</fullName>
    </submittedName>
</protein>
<dbReference type="EMBL" id="CP144753">
    <property type="protein sequence ID" value="WVZ92095.1"/>
    <property type="molecule type" value="Genomic_DNA"/>
</dbReference>
<gene>
    <name evidence="2" type="ORF">U9M48_038185</name>
</gene>
<proteinExistence type="predicted"/>